<protein>
    <submittedName>
        <fullName evidence="2">Uncharacterized protein</fullName>
    </submittedName>
</protein>
<sequence length="134" mass="14616">MASRRHARQDGAAPKNPPESMQHHLRQRLNSHARERWPQVNAVTIRFRAGFAYAAAESPGGQSLPLCRLPFTGVLHTWGVALYLADSDGRVAVYEGCFLGDATTQQAALHSVGWRPVGPEAFHDLMVKLAASSS</sequence>
<dbReference type="AlphaFoldDB" id="A0A9W6PEV2"/>
<evidence type="ECO:0000256" key="1">
    <source>
        <dbReference type="SAM" id="MobiDB-lite"/>
    </source>
</evidence>
<organism evidence="2 3">
    <name type="scientific">Kitasatospora phosalacinea</name>
    <dbReference type="NCBI Taxonomy" id="2065"/>
    <lineage>
        <taxon>Bacteria</taxon>
        <taxon>Bacillati</taxon>
        <taxon>Actinomycetota</taxon>
        <taxon>Actinomycetes</taxon>
        <taxon>Kitasatosporales</taxon>
        <taxon>Streptomycetaceae</taxon>
        <taxon>Kitasatospora</taxon>
    </lineage>
</organism>
<dbReference type="EMBL" id="BSRX01000014">
    <property type="protein sequence ID" value="GLW54695.1"/>
    <property type="molecule type" value="Genomic_DNA"/>
</dbReference>
<name>A0A9W6PEV2_9ACTN</name>
<reference evidence="2" key="1">
    <citation type="submission" date="2023-02" db="EMBL/GenBank/DDBJ databases">
        <title>Kitasatospora phosalacinea NBRC 14362.</title>
        <authorList>
            <person name="Ichikawa N."/>
            <person name="Sato H."/>
            <person name="Tonouchi N."/>
        </authorList>
    </citation>
    <scope>NUCLEOTIDE SEQUENCE</scope>
    <source>
        <strain evidence="2">NBRC 14362</strain>
    </source>
</reference>
<dbReference type="Proteomes" id="UP001165143">
    <property type="component" value="Unassembled WGS sequence"/>
</dbReference>
<gene>
    <name evidence="2" type="ORF">Kpho01_27060</name>
</gene>
<evidence type="ECO:0000313" key="3">
    <source>
        <dbReference type="Proteomes" id="UP001165143"/>
    </source>
</evidence>
<accession>A0A9W6PEV2</accession>
<evidence type="ECO:0000313" key="2">
    <source>
        <dbReference type="EMBL" id="GLW54695.1"/>
    </source>
</evidence>
<dbReference type="RefSeq" id="WP_051778216.1">
    <property type="nucleotide sequence ID" value="NZ_BSRX01000014.1"/>
</dbReference>
<feature type="region of interest" description="Disordered" evidence="1">
    <location>
        <begin position="1"/>
        <end position="34"/>
    </location>
</feature>
<proteinExistence type="predicted"/>
<comment type="caution">
    <text evidence="2">The sequence shown here is derived from an EMBL/GenBank/DDBJ whole genome shotgun (WGS) entry which is preliminary data.</text>
</comment>